<reference evidence="2 3" key="1">
    <citation type="submission" date="2015-01" db="EMBL/GenBank/DDBJ databases">
        <authorList>
            <person name="Aslett A.Martin."/>
            <person name="De Silva Nishadi"/>
        </authorList>
    </citation>
    <scope>NUCLEOTIDE SEQUENCE [LARGE SCALE GENOMIC DNA]</scope>
    <source>
        <strain evidence="2 3">R28058</strain>
    </source>
</reference>
<proteinExistence type="predicted"/>
<organism evidence="2 3">
    <name type="scientific">Paraclostridium sordellii</name>
    <name type="common">Clostridium sordellii</name>
    <dbReference type="NCBI Taxonomy" id="1505"/>
    <lineage>
        <taxon>Bacteria</taxon>
        <taxon>Bacillati</taxon>
        <taxon>Bacillota</taxon>
        <taxon>Clostridia</taxon>
        <taxon>Peptostreptococcales</taxon>
        <taxon>Peptostreptococcaceae</taxon>
        <taxon>Paraclostridium</taxon>
    </lineage>
</organism>
<feature type="transmembrane region" description="Helical" evidence="1">
    <location>
        <begin position="442"/>
        <end position="464"/>
    </location>
</feature>
<feature type="transmembrane region" description="Helical" evidence="1">
    <location>
        <begin position="368"/>
        <end position="387"/>
    </location>
</feature>
<feature type="transmembrane region" description="Helical" evidence="1">
    <location>
        <begin position="200"/>
        <end position="219"/>
    </location>
</feature>
<evidence type="ECO:0000313" key="3">
    <source>
        <dbReference type="Proteomes" id="UP000049127"/>
    </source>
</evidence>
<dbReference type="AlphaFoldDB" id="A0A0C7GBC4"/>
<feature type="transmembrane region" description="Helical" evidence="1">
    <location>
        <begin position="509"/>
        <end position="526"/>
    </location>
</feature>
<protein>
    <submittedName>
        <fullName evidence="2">ABC transporter permease</fullName>
    </submittedName>
</protein>
<feature type="transmembrane region" description="Helical" evidence="1">
    <location>
        <begin position="133"/>
        <end position="154"/>
    </location>
</feature>
<feature type="transmembrane region" description="Helical" evidence="1">
    <location>
        <begin position="60"/>
        <end position="78"/>
    </location>
</feature>
<keyword evidence="1" id="KW-1133">Transmembrane helix</keyword>
<evidence type="ECO:0000313" key="2">
    <source>
        <dbReference type="EMBL" id="CEQ04966.1"/>
    </source>
</evidence>
<dbReference type="Proteomes" id="UP000049127">
    <property type="component" value="Unassembled WGS sequence"/>
</dbReference>
<dbReference type="OrthoDB" id="2659138at2"/>
<feature type="transmembrane region" description="Helical" evidence="1">
    <location>
        <begin position="84"/>
        <end position="112"/>
    </location>
</feature>
<feature type="transmembrane region" description="Helical" evidence="1">
    <location>
        <begin position="262"/>
        <end position="283"/>
    </location>
</feature>
<sequence>MKNFISLKIFDKFRFLYEKLGVDYETMRLILSVKLTIDSRKTSNLLTNTNFNESSNQYKIMQIIYAILGFFMMIFMIISKNTFISMAIYFSMFMFLMLTTFISDFSSVILDVKDKGILAIRGVSLKTINASKVTHIMIYVINTSITLSGFSLIVSLKYGLIFSLVFLVEILIIDIFMIIVSALVYLVILKIFDGEKLKDTITIIQIGFTMLFSFGYIFVMNISESMNLLSNIDLGVVNYFLPPFWFSAPLEIIATKNINKSLMILSFLALVIPLISVLIYTKLIPVFEKNLQKLNNEGSNKRVRKHNLTMRLSKIVCRDKEERIFFNFISNIIRKDRDFKAIVYTTIGSNLVFMFFNFDRYLKDLNSYIYFNLYCYTILIPTIIIALKRSRNYKASYIYTTMPIKNKMHVHKGAIKACLVNIIIPLYLIQSVIFVYFSNLDIIRHIVVIFLVNIFITINTFKILNKSMPFSLQINVIKRKDSILENYLMGALTIIMAGIHFITSVFGTVVVNIYIIFIFIVNILMYKSAFKIK</sequence>
<name>A0A0C7GBC4_PARSO</name>
<feature type="transmembrane region" description="Helical" evidence="1">
    <location>
        <begin position="414"/>
        <end position="436"/>
    </location>
</feature>
<dbReference type="EMBL" id="CEKZ01000022">
    <property type="protein sequence ID" value="CEQ04966.1"/>
    <property type="molecule type" value="Genomic_DNA"/>
</dbReference>
<keyword evidence="1" id="KW-0812">Transmembrane</keyword>
<accession>A0A0C7GBC4</accession>
<evidence type="ECO:0000256" key="1">
    <source>
        <dbReference type="SAM" id="Phobius"/>
    </source>
</evidence>
<feature type="transmembrane region" description="Helical" evidence="1">
    <location>
        <begin position="160"/>
        <end position="188"/>
    </location>
</feature>
<gene>
    <name evidence="2" type="ORF">R28058_26831</name>
</gene>
<keyword evidence="1" id="KW-0472">Membrane</keyword>
<dbReference type="RefSeq" id="WP_055342974.1">
    <property type="nucleotide sequence ID" value="NZ_CDNI01000022.1"/>
</dbReference>
<feature type="transmembrane region" description="Helical" evidence="1">
    <location>
        <begin position="484"/>
        <end position="503"/>
    </location>
</feature>
<feature type="transmembrane region" description="Helical" evidence="1">
    <location>
        <begin position="339"/>
        <end position="356"/>
    </location>
</feature>